<dbReference type="GO" id="GO:0005198">
    <property type="term" value="F:structural molecule activity"/>
    <property type="evidence" value="ECO:0007669"/>
    <property type="project" value="InterPro"/>
</dbReference>
<dbReference type="Gene3D" id="1.20.5.170">
    <property type="match status" value="1"/>
</dbReference>
<dbReference type="AlphaFoldDB" id="A0A8S4B4B4"/>
<dbReference type="InterPro" id="IPR002957">
    <property type="entry name" value="Keratin_I"/>
</dbReference>
<dbReference type="FunFam" id="1.20.5.170:FF:000002">
    <property type="entry name" value="Type I keratin KA11"/>
    <property type="match status" value="1"/>
</dbReference>
<dbReference type="Gene3D" id="1.20.5.500">
    <property type="entry name" value="Single helix bin"/>
    <property type="match status" value="1"/>
</dbReference>
<gene>
    <name evidence="5" type="ORF">MMEN_LOCUS12652</name>
</gene>
<name>A0A8S4B4B4_9TELE</name>
<comment type="caution">
    <text evidence="5">The sequence shown here is derived from an EMBL/GenBank/DDBJ whole genome shotgun (WGS) entry which is preliminary data.</text>
</comment>
<feature type="coiled-coil region" evidence="3">
    <location>
        <begin position="190"/>
        <end position="231"/>
    </location>
</feature>
<reference evidence="5" key="1">
    <citation type="submission" date="2021-05" db="EMBL/GenBank/DDBJ databases">
        <authorList>
            <person name="Tigano A."/>
        </authorList>
    </citation>
    <scope>NUCLEOTIDE SEQUENCE</scope>
</reference>
<evidence type="ECO:0000256" key="2">
    <source>
        <dbReference type="ARBA" id="ARBA00023054"/>
    </source>
</evidence>
<dbReference type="Gene3D" id="1.20.5.1160">
    <property type="entry name" value="Vasodilator-stimulated phosphoprotein"/>
    <property type="match status" value="1"/>
</dbReference>
<protein>
    <submittedName>
        <fullName evidence="5">(Atlantic silverside) hypothetical protein</fullName>
    </submittedName>
</protein>
<feature type="coiled-coil region" evidence="3">
    <location>
        <begin position="98"/>
        <end position="132"/>
    </location>
</feature>
<dbReference type="SUPFAM" id="SSF64593">
    <property type="entry name" value="Intermediate filament protein, coiled coil region"/>
    <property type="match status" value="2"/>
</dbReference>
<dbReference type="FunFam" id="1.20.5.500:FF:000001">
    <property type="entry name" value="Type II keratin 23"/>
    <property type="match status" value="1"/>
</dbReference>
<proteinExistence type="predicted"/>
<evidence type="ECO:0000313" key="5">
    <source>
        <dbReference type="EMBL" id="CAG5929015.1"/>
    </source>
</evidence>
<evidence type="ECO:0000256" key="3">
    <source>
        <dbReference type="SAM" id="Coils"/>
    </source>
</evidence>
<evidence type="ECO:0000259" key="4">
    <source>
        <dbReference type="PROSITE" id="PS51842"/>
    </source>
</evidence>
<keyword evidence="6" id="KW-1185">Reference proteome</keyword>
<keyword evidence="2 3" id="KW-0175">Coiled coil</keyword>
<accession>A0A8S4B4B4</accession>
<dbReference type="SMART" id="SM01391">
    <property type="entry name" value="Filament"/>
    <property type="match status" value="1"/>
</dbReference>
<dbReference type="GO" id="GO:0005882">
    <property type="term" value="C:intermediate filament"/>
    <property type="evidence" value="ECO:0007669"/>
    <property type="project" value="UniProtKB-KW"/>
</dbReference>
<feature type="domain" description="IF rod" evidence="4">
    <location>
        <begin position="94"/>
        <end position="405"/>
    </location>
</feature>
<feature type="coiled-coil region" evidence="3">
    <location>
        <begin position="349"/>
        <end position="376"/>
    </location>
</feature>
<dbReference type="OrthoDB" id="2441647at2759"/>
<evidence type="ECO:0000313" key="6">
    <source>
        <dbReference type="Proteomes" id="UP000677803"/>
    </source>
</evidence>
<keyword evidence="1" id="KW-0403">Intermediate filament</keyword>
<dbReference type="PANTHER" id="PTHR23239">
    <property type="entry name" value="INTERMEDIATE FILAMENT"/>
    <property type="match status" value="1"/>
</dbReference>
<dbReference type="EMBL" id="CAJRST010013335">
    <property type="protein sequence ID" value="CAG5929015.1"/>
    <property type="molecule type" value="Genomic_DNA"/>
</dbReference>
<sequence length="435" mass="47182">MSSFSRTSFRSGGFSSGSSFGGRSLGGGGVQRSYASSVYGGAGGSGSRISVSTGGGYGAGGGAGGYGFGMGGGSGYGGGFGGDGGADLHVGANEKATMQNLNDRLATYLDKVRSLEKANAELELKIKQFLESKTAPTSRSYSAFEVTISDLQDKIRAAVGINGGIFLAQENAKLAADDFRTKYENELGMRTSVEADIADLKRLLDQLTLARSDLEMQIEGLREELIFLKKNHEEEMVSMRSQMTGQINVEVDAKPQVDLNGIMAEIREQYESVAVKNQRELQSWFDSKAETITKEVTQSTEMLQSTKTEVSELRRSLQGLEIELQSQLSMKSALEGTLGETESRYSMKLQGLQMTVTNYEEQLVQLRADMERQGQEYKMLLDIKTRLEMEIAEYRRLLDGEGSVGSTVESTTTRKVIVVTEEIHDGKVVSSTTSS</sequence>
<dbReference type="PROSITE" id="PS51842">
    <property type="entry name" value="IF_ROD_2"/>
    <property type="match status" value="1"/>
</dbReference>
<dbReference type="Pfam" id="PF00038">
    <property type="entry name" value="Filament"/>
    <property type="match status" value="1"/>
</dbReference>
<organism evidence="5 6">
    <name type="scientific">Menidia menidia</name>
    <name type="common">Atlantic silverside</name>
    <dbReference type="NCBI Taxonomy" id="238744"/>
    <lineage>
        <taxon>Eukaryota</taxon>
        <taxon>Metazoa</taxon>
        <taxon>Chordata</taxon>
        <taxon>Craniata</taxon>
        <taxon>Vertebrata</taxon>
        <taxon>Euteleostomi</taxon>
        <taxon>Actinopterygii</taxon>
        <taxon>Neopterygii</taxon>
        <taxon>Teleostei</taxon>
        <taxon>Neoteleostei</taxon>
        <taxon>Acanthomorphata</taxon>
        <taxon>Ovalentaria</taxon>
        <taxon>Atherinomorphae</taxon>
        <taxon>Atheriniformes</taxon>
        <taxon>Atherinopsidae</taxon>
        <taxon>Menidiinae</taxon>
        <taxon>Menidia</taxon>
    </lineage>
</organism>
<dbReference type="PRINTS" id="PR01248">
    <property type="entry name" value="TYPE1KERATIN"/>
</dbReference>
<dbReference type="InterPro" id="IPR039008">
    <property type="entry name" value="IF_rod_dom"/>
</dbReference>
<dbReference type="Proteomes" id="UP000677803">
    <property type="component" value="Unassembled WGS sequence"/>
</dbReference>
<evidence type="ECO:0000256" key="1">
    <source>
        <dbReference type="ARBA" id="ARBA00022754"/>
    </source>
</evidence>
<dbReference type="PANTHER" id="PTHR23239:SF367">
    <property type="entry name" value="KERATIN 15-RELATED"/>
    <property type="match status" value="1"/>
</dbReference>